<accession>A0A4R8BTL5</accession>
<gene>
    <name evidence="3" type="ORF">EV653_7102</name>
</gene>
<evidence type="ECO:0000313" key="4">
    <source>
        <dbReference type="Proteomes" id="UP000295146"/>
    </source>
</evidence>
<dbReference type="AlphaFoldDB" id="A0A4R8BTL5"/>
<feature type="transmembrane region" description="Helical" evidence="2">
    <location>
        <begin position="41"/>
        <end position="61"/>
    </location>
</feature>
<protein>
    <submittedName>
        <fullName evidence="3">Uncharacterized protein</fullName>
    </submittedName>
</protein>
<keyword evidence="4" id="KW-1185">Reference proteome</keyword>
<proteinExistence type="predicted"/>
<dbReference type="RefSeq" id="WP_134109739.1">
    <property type="nucleotide sequence ID" value="NZ_SODP01000004.1"/>
</dbReference>
<feature type="region of interest" description="Disordered" evidence="1">
    <location>
        <begin position="71"/>
        <end position="128"/>
    </location>
</feature>
<organism evidence="3 4">
    <name type="scientific">Kribbella pratensis</name>
    <dbReference type="NCBI Taxonomy" id="2512112"/>
    <lineage>
        <taxon>Bacteria</taxon>
        <taxon>Bacillati</taxon>
        <taxon>Actinomycetota</taxon>
        <taxon>Actinomycetes</taxon>
        <taxon>Propionibacteriales</taxon>
        <taxon>Kribbellaceae</taxon>
        <taxon>Kribbella</taxon>
    </lineage>
</organism>
<reference evidence="3 4" key="1">
    <citation type="submission" date="2019-03" db="EMBL/GenBank/DDBJ databases">
        <title>Genomic Encyclopedia of Type Strains, Phase III (KMG-III): the genomes of soil and plant-associated and newly described type strains.</title>
        <authorList>
            <person name="Whitman W."/>
        </authorList>
    </citation>
    <scope>NUCLEOTIDE SEQUENCE [LARGE SCALE GENOMIC DNA]</scope>
    <source>
        <strain evidence="3 4">VKM Ac-2573</strain>
    </source>
</reference>
<dbReference type="Proteomes" id="UP000295146">
    <property type="component" value="Unassembled WGS sequence"/>
</dbReference>
<sequence>MEDVREVSAELHRLADSEPLDPFDTDALLTRGHRGRRRRKLLHVGGAVAGVAAIAVAASLLPGLTSANDKPGVANDHSQHAGFSPVPGVPSGEAGADQRITKAEATRRCSLQNPGEKRPLEGATDGNARSGHLMLYQIKIGEKSGHCTVPGGDRPSAALVAAAAKDPVPADMADKLRNCSVIAWIDVTDWRVVASDQSKALGKAAIVAISPSGHKVVDCELSSAKQPGSELSRSATFLTLTNLNRSDPVLDPSDKSVRADMYAGAGGGGGCVNRTCSIYGMSGWGRVKSTTATTVRLRIGSAPAYEVPVGPGGWFAYTWFTKSKYKITDQPKVAAYDKTGKVVKVFQP</sequence>
<evidence type="ECO:0000313" key="3">
    <source>
        <dbReference type="EMBL" id="TDW60551.1"/>
    </source>
</evidence>
<dbReference type="EMBL" id="SODP01000004">
    <property type="protein sequence ID" value="TDW60551.1"/>
    <property type="molecule type" value="Genomic_DNA"/>
</dbReference>
<keyword evidence="2" id="KW-1133">Transmembrane helix</keyword>
<evidence type="ECO:0000256" key="1">
    <source>
        <dbReference type="SAM" id="MobiDB-lite"/>
    </source>
</evidence>
<dbReference type="OrthoDB" id="3813920at2"/>
<evidence type="ECO:0000256" key="2">
    <source>
        <dbReference type="SAM" id="Phobius"/>
    </source>
</evidence>
<keyword evidence="2" id="KW-0472">Membrane</keyword>
<name>A0A4R8BTL5_9ACTN</name>
<comment type="caution">
    <text evidence="3">The sequence shown here is derived from an EMBL/GenBank/DDBJ whole genome shotgun (WGS) entry which is preliminary data.</text>
</comment>
<keyword evidence="2" id="KW-0812">Transmembrane</keyword>